<organism evidence="1 2">
    <name type="scientific">Phytophthora aleatoria</name>
    <dbReference type="NCBI Taxonomy" id="2496075"/>
    <lineage>
        <taxon>Eukaryota</taxon>
        <taxon>Sar</taxon>
        <taxon>Stramenopiles</taxon>
        <taxon>Oomycota</taxon>
        <taxon>Peronosporomycetes</taxon>
        <taxon>Peronosporales</taxon>
        <taxon>Peronosporaceae</taxon>
        <taxon>Phytophthora</taxon>
    </lineage>
</organism>
<sequence length="124" mass="14727">METNRIVFCPVYINVQFPHWCGIIFDFERHIERFSKEVEKVFERCFAPIMTCKMEIRTFTGWLQRDGYSGGVLTVQLFELYLSVARTIPPDQSFPMARGDRFDAKQLEYERYKLFSYVIDSIAT</sequence>
<dbReference type="Proteomes" id="UP000709295">
    <property type="component" value="Unassembled WGS sequence"/>
</dbReference>
<dbReference type="EMBL" id="JAENGY010002038">
    <property type="protein sequence ID" value="KAG6945719.1"/>
    <property type="molecule type" value="Genomic_DNA"/>
</dbReference>
<evidence type="ECO:0000313" key="1">
    <source>
        <dbReference type="EMBL" id="KAG6945719.1"/>
    </source>
</evidence>
<evidence type="ECO:0008006" key="3">
    <source>
        <dbReference type="Google" id="ProtNLM"/>
    </source>
</evidence>
<proteinExistence type="predicted"/>
<reference evidence="1" key="1">
    <citation type="submission" date="2021-01" db="EMBL/GenBank/DDBJ databases">
        <title>Phytophthora aleatoria, a newly-described species from Pinus radiata is distinct from Phytophthora cactorum isolates based on comparative genomics.</title>
        <authorList>
            <person name="Mcdougal R."/>
            <person name="Panda P."/>
            <person name="Williams N."/>
            <person name="Studholme D.J."/>
        </authorList>
    </citation>
    <scope>NUCLEOTIDE SEQUENCE</scope>
    <source>
        <strain evidence="1">NZFS 4037</strain>
    </source>
</reference>
<keyword evidence="2" id="KW-1185">Reference proteome</keyword>
<accession>A0A8J5ICF0</accession>
<comment type="caution">
    <text evidence="1">The sequence shown here is derived from an EMBL/GenBank/DDBJ whole genome shotgun (WGS) entry which is preliminary data.</text>
</comment>
<gene>
    <name evidence="1" type="ORF">JG688_00016420</name>
</gene>
<name>A0A8J5ICF0_9STRA</name>
<evidence type="ECO:0000313" key="2">
    <source>
        <dbReference type="Proteomes" id="UP000709295"/>
    </source>
</evidence>
<protein>
    <recommendedName>
        <fullName evidence="3">Ubiquitin-like protease family profile domain-containing protein</fullName>
    </recommendedName>
</protein>
<dbReference type="AlphaFoldDB" id="A0A8J5ICF0"/>